<dbReference type="AlphaFoldDB" id="A0A2K9MF74"/>
<gene>
    <name evidence="1" type="ORF">CYR75_08290</name>
</gene>
<dbReference type="RefSeq" id="WP_101499616.1">
    <property type="nucleotide sequence ID" value="NZ_CP025583.1"/>
</dbReference>
<proteinExistence type="predicted"/>
<name>A0A2K9MF74_9RHOB</name>
<reference evidence="2" key="1">
    <citation type="submission" date="2017-12" db="EMBL/GenBank/DDBJ databases">
        <title>Genomic analysis of Paracoccus sp. CBA4604.</title>
        <authorList>
            <person name="Roh S.W."/>
            <person name="Kim J.Y."/>
            <person name="Kim J.S."/>
        </authorList>
    </citation>
    <scope>NUCLEOTIDE SEQUENCE [LARGE SCALE GENOMIC DNA]</scope>
    <source>
        <strain evidence="2">CBA4604</strain>
    </source>
</reference>
<dbReference type="Proteomes" id="UP000234882">
    <property type="component" value="Chromosome"/>
</dbReference>
<dbReference type="Pfam" id="PF13692">
    <property type="entry name" value="Glyco_trans_1_4"/>
    <property type="match status" value="1"/>
</dbReference>
<keyword evidence="1" id="KW-0808">Transferase</keyword>
<protein>
    <submittedName>
        <fullName evidence="1">Glycosyl transferase family 1</fullName>
    </submittedName>
</protein>
<dbReference type="OrthoDB" id="9807414at2"/>
<keyword evidence="2" id="KW-1185">Reference proteome</keyword>
<dbReference type="EMBL" id="CP025583">
    <property type="protein sequence ID" value="AUM74270.1"/>
    <property type="molecule type" value="Genomic_DNA"/>
</dbReference>
<accession>A0A2K9MF74</accession>
<dbReference type="GO" id="GO:0016757">
    <property type="term" value="F:glycosyltransferase activity"/>
    <property type="evidence" value="ECO:0007669"/>
    <property type="project" value="InterPro"/>
</dbReference>
<dbReference type="PANTHER" id="PTHR12526">
    <property type="entry name" value="GLYCOSYLTRANSFERASE"/>
    <property type="match status" value="1"/>
</dbReference>
<evidence type="ECO:0000313" key="2">
    <source>
        <dbReference type="Proteomes" id="UP000234882"/>
    </source>
</evidence>
<evidence type="ECO:0000313" key="1">
    <source>
        <dbReference type="EMBL" id="AUM74270.1"/>
    </source>
</evidence>
<organism evidence="1 2">
    <name type="scientific">Paracoccus jeotgali</name>
    <dbReference type="NCBI Taxonomy" id="2065379"/>
    <lineage>
        <taxon>Bacteria</taxon>
        <taxon>Pseudomonadati</taxon>
        <taxon>Pseudomonadota</taxon>
        <taxon>Alphaproteobacteria</taxon>
        <taxon>Rhodobacterales</taxon>
        <taxon>Paracoccaceae</taxon>
        <taxon>Paracoccus</taxon>
    </lineage>
</organism>
<dbReference type="KEGG" id="paru:CYR75_08290"/>
<dbReference type="PANTHER" id="PTHR12526:SF630">
    <property type="entry name" value="GLYCOSYLTRANSFERASE"/>
    <property type="match status" value="1"/>
</dbReference>
<sequence length="419" mass="44276">MPDPDRVVILNDFASAEGGAGYLASRLAEGVAARGVPVTFITGDDPAGAALPGVTPLGLGGAGLLASGAARAAVKGLRNREVLAQMRALIAAHDTPGTIYHLHNWSNILSPAIFDALAPVADRCVIHAHDFFLACPNGAFLDYPRAAICRRVPLSLGCVTTNCDKRAYSHKLWRVVRNGVLATALRPHLKSASFVLIHEAMRPWLAQSLPGARFTAIRNPVTPFGPLAPAPEAQRGIAHIGQVQRLKGVFELAAAGERLGQQIEFFGSGEDLDDLRRRYPSHLWHGHTDRAVVGQRLQRMRAVVVASQSPEPFCMAAFESIATGLPLVLSDAILAAPELRDSGAALTFPAADTDALTATLRRVLADDVMVATMAAAALRSGPALSHGLPDWVDAHLALYATLTQPDPLPAQMGGVPAHA</sequence>
<dbReference type="Gene3D" id="3.40.50.2000">
    <property type="entry name" value="Glycogen Phosphorylase B"/>
    <property type="match status" value="2"/>
</dbReference>
<dbReference type="SUPFAM" id="SSF53756">
    <property type="entry name" value="UDP-Glycosyltransferase/glycogen phosphorylase"/>
    <property type="match status" value="1"/>
</dbReference>